<proteinExistence type="predicted"/>
<gene>
    <name evidence="2" type="ORF">C1T31_13135</name>
</gene>
<evidence type="ECO:0000256" key="1">
    <source>
        <dbReference type="SAM" id="SignalP"/>
    </source>
</evidence>
<keyword evidence="3" id="KW-1185">Reference proteome</keyword>
<feature type="signal peptide" evidence="1">
    <location>
        <begin position="1"/>
        <end position="18"/>
    </location>
</feature>
<comment type="caution">
    <text evidence="2">The sequence shown here is derived from an EMBL/GenBank/DDBJ whole genome shotgun (WGS) entry which is preliminary data.</text>
</comment>
<sequence>MKYAWVFILCCTFFQVSASEWQSLKEYQRQTGRLELTHSDWLKSDRKKNSQVWQHANNFNLENQLPQEYQTIMQRRDFYEWYYKSMEAKGHEVIWPKMAHYISKKLRLTKAFPFSLFTKKSVKEYAYQGSEKVFNSAFLKLKAIYNSSPVLNDIAATEWDKEILYLEQYHWLQEIYADIDAETLKTIKRMSQGKGFYALLVPSEIRFKGNITDAKTRYEYALGTLRDYCKAHYE</sequence>
<name>A0A2K1DW55_9FLAO</name>
<dbReference type="RefSeq" id="WP_103052973.1">
    <property type="nucleotide sequence ID" value="NZ_POWF01000010.1"/>
</dbReference>
<evidence type="ECO:0000313" key="3">
    <source>
        <dbReference type="Proteomes" id="UP000236641"/>
    </source>
</evidence>
<dbReference type="Proteomes" id="UP000236641">
    <property type="component" value="Unassembled WGS sequence"/>
</dbReference>
<dbReference type="AlphaFoldDB" id="A0A2K1DW55"/>
<reference evidence="2 3" key="1">
    <citation type="submission" date="2018-01" db="EMBL/GenBank/DDBJ databases">
        <title>The draft genome of Hanstruepera neustonica JCM19743.</title>
        <authorList>
            <person name="He R.-H."/>
            <person name="Du Z.-J."/>
        </authorList>
    </citation>
    <scope>NUCLEOTIDE SEQUENCE [LARGE SCALE GENOMIC DNA]</scope>
    <source>
        <strain evidence="2 3">JCM19743</strain>
    </source>
</reference>
<organism evidence="2 3">
    <name type="scientific">Hanstruepera neustonica</name>
    <dbReference type="NCBI Taxonomy" id="1445657"/>
    <lineage>
        <taxon>Bacteria</taxon>
        <taxon>Pseudomonadati</taxon>
        <taxon>Bacteroidota</taxon>
        <taxon>Flavobacteriia</taxon>
        <taxon>Flavobacteriales</taxon>
        <taxon>Flavobacteriaceae</taxon>
        <taxon>Hanstruepera</taxon>
    </lineage>
</organism>
<protein>
    <submittedName>
        <fullName evidence="2">Insecticidal toxin complex protein</fullName>
    </submittedName>
</protein>
<keyword evidence="1" id="KW-0732">Signal</keyword>
<feature type="chain" id="PRO_5014380723" evidence="1">
    <location>
        <begin position="19"/>
        <end position="234"/>
    </location>
</feature>
<accession>A0A2K1DW55</accession>
<evidence type="ECO:0000313" key="2">
    <source>
        <dbReference type="EMBL" id="PNQ72262.1"/>
    </source>
</evidence>
<dbReference type="OrthoDB" id="758464at2"/>
<dbReference type="EMBL" id="POWF01000010">
    <property type="protein sequence ID" value="PNQ72262.1"/>
    <property type="molecule type" value="Genomic_DNA"/>
</dbReference>